<evidence type="ECO:0000256" key="5">
    <source>
        <dbReference type="ARBA" id="ARBA00051722"/>
    </source>
</evidence>
<gene>
    <name evidence="8" type="ORF">H8790_08290</name>
</gene>
<dbReference type="InterPro" id="IPR023485">
    <property type="entry name" value="Ptyr_pPase"/>
</dbReference>
<comment type="similarity">
    <text evidence="1">Belongs to the low molecular weight phosphotyrosine protein phosphatase family.</text>
</comment>
<dbReference type="PANTHER" id="PTHR11717">
    <property type="entry name" value="LOW MOLECULAR WEIGHT PROTEIN TYROSINE PHOSPHATASE"/>
    <property type="match status" value="1"/>
</dbReference>
<dbReference type="PANTHER" id="PTHR11717:SF7">
    <property type="entry name" value="LOW MOLECULAR WEIGHT PHOSPHOTYROSINE PROTEIN PHOSPHATASE"/>
    <property type="match status" value="1"/>
</dbReference>
<dbReference type="InterPro" id="IPR036196">
    <property type="entry name" value="Ptyr_pPase_sf"/>
</dbReference>
<dbReference type="RefSeq" id="WP_187332079.1">
    <property type="nucleotide sequence ID" value="NZ_CP060490.1"/>
</dbReference>
<comment type="catalytic activity">
    <reaction evidence="5">
        <text>O-phospho-L-tyrosyl-[protein] + H2O = L-tyrosyl-[protein] + phosphate</text>
        <dbReference type="Rhea" id="RHEA:10684"/>
        <dbReference type="Rhea" id="RHEA-COMP:10136"/>
        <dbReference type="Rhea" id="RHEA-COMP:20101"/>
        <dbReference type="ChEBI" id="CHEBI:15377"/>
        <dbReference type="ChEBI" id="CHEBI:43474"/>
        <dbReference type="ChEBI" id="CHEBI:46858"/>
        <dbReference type="ChEBI" id="CHEBI:61978"/>
        <dbReference type="EC" id="3.1.3.48"/>
    </reaction>
</comment>
<sequence length="147" mass="16627">MTKILFVCHGNICRSPMAECLLKDMVRDRSGDFAISSAATSTEEIGNPIHPGTRQKLKEMGVPLCDHRAVQLTVQDYRLYDWILGMDSANIRNILRITGGDPKGKVRRLLDFSQRPRDIADPWYTGNFDVTYEDIEEGCIALLRALQ</sequence>
<evidence type="ECO:0000256" key="1">
    <source>
        <dbReference type="ARBA" id="ARBA00011063"/>
    </source>
</evidence>
<evidence type="ECO:0000313" key="8">
    <source>
        <dbReference type="EMBL" id="QNL43488.1"/>
    </source>
</evidence>
<name>A0A7G9B1Q7_9FIRM</name>
<dbReference type="EMBL" id="CP060490">
    <property type="protein sequence ID" value="QNL43488.1"/>
    <property type="molecule type" value="Genomic_DNA"/>
</dbReference>
<dbReference type="EC" id="3.1.3.48" evidence="2"/>
<dbReference type="KEGG" id="ohi:H8790_08290"/>
<keyword evidence="3" id="KW-0378">Hydrolase</keyword>
<evidence type="ECO:0000256" key="2">
    <source>
        <dbReference type="ARBA" id="ARBA00013064"/>
    </source>
</evidence>
<reference evidence="8 9" key="1">
    <citation type="submission" date="2020-08" db="EMBL/GenBank/DDBJ databases">
        <authorList>
            <person name="Liu C."/>
            <person name="Sun Q."/>
        </authorList>
    </citation>
    <scope>NUCLEOTIDE SEQUENCE [LARGE SCALE GENOMIC DNA]</scope>
    <source>
        <strain evidence="8 9">NSJ-62</strain>
    </source>
</reference>
<feature type="active site" description="Nucleophile" evidence="6">
    <location>
        <position position="8"/>
    </location>
</feature>
<protein>
    <recommendedName>
        <fullName evidence="2">protein-tyrosine-phosphatase</fullName>
        <ecNumber evidence="2">3.1.3.48</ecNumber>
    </recommendedName>
</protein>
<organism evidence="8 9">
    <name type="scientific">Oscillibacter hominis</name>
    <dbReference type="NCBI Taxonomy" id="2763056"/>
    <lineage>
        <taxon>Bacteria</taxon>
        <taxon>Bacillati</taxon>
        <taxon>Bacillota</taxon>
        <taxon>Clostridia</taxon>
        <taxon>Eubacteriales</taxon>
        <taxon>Oscillospiraceae</taxon>
        <taxon>Oscillibacter</taxon>
    </lineage>
</organism>
<dbReference type="Gene3D" id="3.40.50.2300">
    <property type="match status" value="1"/>
</dbReference>
<keyword evidence="9" id="KW-1185">Reference proteome</keyword>
<dbReference type="GO" id="GO:0004725">
    <property type="term" value="F:protein tyrosine phosphatase activity"/>
    <property type="evidence" value="ECO:0007669"/>
    <property type="project" value="UniProtKB-EC"/>
</dbReference>
<dbReference type="CDD" id="cd16343">
    <property type="entry name" value="LMWPTP"/>
    <property type="match status" value="1"/>
</dbReference>
<evidence type="ECO:0000313" key="9">
    <source>
        <dbReference type="Proteomes" id="UP000515960"/>
    </source>
</evidence>
<dbReference type="AlphaFoldDB" id="A0A7G9B1Q7"/>
<dbReference type="SUPFAM" id="SSF52788">
    <property type="entry name" value="Phosphotyrosine protein phosphatases I"/>
    <property type="match status" value="1"/>
</dbReference>
<accession>A0A7G9B1Q7</accession>
<proteinExistence type="inferred from homology"/>
<dbReference type="Pfam" id="PF01451">
    <property type="entry name" value="LMWPc"/>
    <property type="match status" value="1"/>
</dbReference>
<feature type="active site" evidence="6">
    <location>
        <position position="14"/>
    </location>
</feature>
<keyword evidence="4" id="KW-0904">Protein phosphatase</keyword>
<evidence type="ECO:0000259" key="7">
    <source>
        <dbReference type="SMART" id="SM00226"/>
    </source>
</evidence>
<dbReference type="InterPro" id="IPR050438">
    <property type="entry name" value="LMW_PTPase"/>
</dbReference>
<feature type="domain" description="Phosphotyrosine protein phosphatase I" evidence="7">
    <location>
        <begin position="2"/>
        <end position="145"/>
    </location>
</feature>
<dbReference type="SMART" id="SM00226">
    <property type="entry name" value="LMWPc"/>
    <property type="match status" value="1"/>
</dbReference>
<evidence type="ECO:0000256" key="4">
    <source>
        <dbReference type="ARBA" id="ARBA00022912"/>
    </source>
</evidence>
<dbReference type="Proteomes" id="UP000515960">
    <property type="component" value="Chromosome"/>
</dbReference>
<feature type="active site" description="Proton donor" evidence="6">
    <location>
        <position position="121"/>
    </location>
</feature>
<dbReference type="InterPro" id="IPR017867">
    <property type="entry name" value="Tyr_phospatase_low_mol_wt"/>
</dbReference>
<dbReference type="PRINTS" id="PR00719">
    <property type="entry name" value="LMWPTPASE"/>
</dbReference>
<evidence type="ECO:0000256" key="3">
    <source>
        <dbReference type="ARBA" id="ARBA00022801"/>
    </source>
</evidence>
<evidence type="ECO:0000256" key="6">
    <source>
        <dbReference type="PIRSR" id="PIRSR617867-1"/>
    </source>
</evidence>